<gene>
    <name evidence="1" type="ORF">BB934_43490</name>
</gene>
<geneLocation type="plasmid" evidence="1">
    <name>unnamed4</name>
</geneLocation>
<organism evidence="1">
    <name type="scientific">Microvirga ossetica</name>
    <dbReference type="NCBI Taxonomy" id="1882682"/>
    <lineage>
        <taxon>Bacteria</taxon>
        <taxon>Pseudomonadati</taxon>
        <taxon>Pseudomonadota</taxon>
        <taxon>Alphaproteobacteria</taxon>
        <taxon>Hyphomicrobiales</taxon>
        <taxon>Methylobacteriaceae</taxon>
        <taxon>Microvirga</taxon>
    </lineage>
</organism>
<dbReference type="InterPro" id="IPR027417">
    <property type="entry name" value="P-loop_NTPase"/>
</dbReference>
<dbReference type="KEGG" id="moc:BB934_43490"/>
<name>A0A1B2EYL9_9HYPH</name>
<proteinExistence type="predicted"/>
<evidence type="ECO:0000313" key="1">
    <source>
        <dbReference type="EMBL" id="ANY85070.1"/>
    </source>
</evidence>
<dbReference type="OrthoDB" id="8000787at2"/>
<dbReference type="EMBL" id="CP016620">
    <property type="protein sequence ID" value="ANY85070.1"/>
    <property type="molecule type" value="Genomic_DNA"/>
</dbReference>
<accession>A0A1B2EYL9</accession>
<protein>
    <submittedName>
        <fullName evidence="1">Uncharacterized protein</fullName>
    </submittedName>
</protein>
<dbReference type="RefSeq" id="WP_099515888.1">
    <property type="nucleotide sequence ID" value="NZ_CP016620.1"/>
</dbReference>
<dbReference type="AlphaFoldDB" id="A0A1B2EYL9"/>
<dbReference type="Gene3D" id="3.40.50.300">
    <property type="entry name" value="P-loop containing nucleotide triphosphate hydrolases"/>
    <property type="match status" value="1"/>
</dbReference>
<reference evidence="1" key="1">
    <citation type="submission" date="2016-07" db="EMBL/GenBank/DDBJ databases">
        <title>Microvirga ossetica sp. nov. a new species of rhizobia isolated from root nodules of the legume species Vicia alpestris Steven originated from North Ossetia region in the Caucasus.</title>
        <authorList>
            <person name="Safronova V.I."/>
            <person name="Kuznetsova I.G."/>
            <person name="Sazanova A.L."/>
            <person name="Belimov A."/>
            <person name="Andronov E."/>
            <person name="Osledkin Y.S."/>
            <person name="Onishchuk O.P."/>
            <person name="Kurchak O.N."/>
            <person name="Shaposhnikov A.I."/>
            <person name="Willems A."/>
            <person name="Tikhonovich I.A."/>
        </authorList>
    </citation>
    <scope>NUCLEOTIDE SEQUENCE [LARGE SCALE GENOMIC DNA]</scope>
    <source>
        <strain evidence="1">V5/3M</strain>
        <plasmid evidence="1">unnamed4</plasmid>
    </source>
</reference>
<sequence length="84" mass="10179">MNEREREIRRCLKDDFEHYASRCLWIWPLVRFSLNKAQRYIHEELEEQRRLIGRVRALILKGRQQGCSTSVGGRFHHRSATRRA</sequence>
<keyword evidence="1" id="KW-0614">Plasmid</keyword>